<dbReference type="InterPro" id="IPR045338">
    <property type="entry name" value="DUF6535"/>
</dbReference>
<dbReference type="Pfam" id="PF20153">
    <property type="entry name" value="DUF6535"/>
    <property type="match status" value="1"/>
</dbReference>
<name>A0A0W0FDC1_MONRR</name>
<keyword evidence="2" id="KW-1133">Transmembrane helix</keyword>
<feature type="transmembrane region" description="Helical" evidence="2">
    <location>
        <begin position="157"/>
        <end position="180"/>
    </location>
</feature>
<dbReference type="AlphaFoldDB" id="A0A0W0FDC1"/>
<feature type="transmembrane region" description="Helical" evidence="2">
    <location>
        <begin position="84"/>
        <end position="103"/>
    </location>
</feature>
<evidence type="ECO:0000256" key="2">
    <source>
        <dbReference type="SAM" id="Phobius"/>
    </source>
</evidence>
<feature type="transmembrane region" description="Helical" evidence="2">
    <location>
        <begin position="214"/>
        <end position="240"/>
    </location>
</feature>
<feature type="transmembrane region" description="Helical" evidence="2">
    <location>
        <begin position="246"/>
        <end position="268"/>
    </location>
</feature>
<dbReference type="EMBL" id="LATX01002090">
    <property type="protein sequence ID" value="KTB34348.1"/>
    <property type="molecule type" value="Genomic_DNA"/>
</dbReference>
<evidence type="ECO:0000313" key="4">
    <source>
        <dbReference type="EMBL" id="KTB34348.1"/>
    </source>
</evidence>
<feature type="transmembrane region" description="Helical" evidence="2">
    <location>
        <begin position="280"/>
        <end position="299"/>
    </location>
</feature>
<protein>
    <recommendedName>
        <fullName evidence="3">DUF6535 domain-containing protein</fullName>
    </recommendedName>
</protein>
<evidence type="ECO:0000259" key="3">
    <source>
        <dbReference type="Pfam" id="PF20153"/>
    </source>
</evidence>
<accession>A0A0W0FDC1</accession>
<feature type="compositionally biased region" description="Pro residues" evidence="1">
    <location>
        <begin position="827"/>
        <end position="843"/>
    </location>
</feature>
<gene>
    <name evidence="4" type="ORF">WG66_13086</name>
</gene>
<feature type="region of interest" description="Disordered" evidence="1">
    <location>
        <begin position="817"/>
        <end position="843"/>
    </location>
</feature>
<comment type="caution">
    <text evidence="4">The sequence shown here is derived from an EMBL/GenBank/DDBJ whole genome shotgun (WGS) entry which is preliminary data.</text>
</comment>
<evidence type="ECO:0000313" key="5">
    <source>
        <dbReference type="Proteomes" id="UP000054988"/>
    </source>
</evidence>
<organism evidence="4 5">
    <name type="scientific">Moniliophthora roreri</name>
    <name type="common">Frosty pod rot fungus</name>
    <name type="synonym">Monilia roreri</name>
    <dbReference type="NCBI Taxonomy" id="221103"/>
    <lineage>
        <taxon>Eukaryota</taxon>
        <taxon>Fungi</taxon>
        <taxon>Dikarya</taxon>
        <taxon>Basidiomycota</taxon>
        <taxon>Agaricomycotina</taxon>
        <taxon>Agaricomycetes</taxon>
        <taxon>Agaricomycetidae</taxon>
        <taxon>Agaricales</taxon>
        <taxon>Marasmiineae</taxon>
        <taxon>Marasmiaceae</taxon>
        <taxon>Moniliophthora</taxon>
    </lineage>
</organism>
<keyword evidence="2" id="KW-0812">Transmembrane</keyword>
<feature type="domain" description="DUF6535" evidence="3">
    <location>
        <begin position="62"/>
        <end position="241"/>
    </location>
</feature>
<keyword evidence="2" id="KW-0472">Membrane</keyword>
<dbReference type="Proteomes" id="UP000054988">
    <property type="component" value="Unassembled WGS sequence"/>
</dbReference>
<dbReference type="eggNOG" id="ENOG502SNQJ">
    <property type="taxonomic scope" value="Eukaryota"/>
</dbReference>
<proteinExistence type="predicted"/>
<sequence length="843" mass="96130">MSSASSSNVRVPFRRSESSGSTLFGIQRENSFPGYRPHTRDYEQEYPEDAYGEEIGSDARVWMAYLDESGLFDMEMLSGWKDTIDVLLVFAGLFSAVVTTFVVQTTQALEPDYVQITAFLLQELVAVQRAAATGQSAEAVQRSSLNVDSQTHSATDVWINALWLISLSFSLTTALIAVLVKQWIQAYISFSSGPPRDHALIRQYRYMGIQRWKVPFIIGFLPVLLHLALFIFLAGLVLFLSSLHTTISWMIGTQTLLCFVLYIASNILPLIYPDCPYKSYVTSSLHSLGLSLNTITLYVDRVMEPMVASAVNVLSTAFSTSRVHERDVLRRGLRSTLAFTLRFFTRSTRPPESHTFHQPRGSENEESTHVQNMGSLLVAESLIWLYNTSSSNPMINNIAVQALAGLPPDFSHIFLLRKSGVYHAALHMLRGCFSLEKRIKTDKHGTAERLARACIQLEPSSASILRLYSHEFYKKGKEIHRPDYLAISAISLDRAENPFRLSELFNEYFDKPEELCLTAAVWKDILRVVCDGRQLDLPTQWSIARFLFRNVGSGYVQYIPTLQEDQKMNHRHLTYINARAIHLKALRDEDPSFKRDIARALHAVLKHNSPKPLDPWQLNHIYLNLYHLQRFLDLYQNAFTDRLDLVNAGLAIMGLIEPHARVAFNQVTFRHQDVLEFVSEILRIREGDIYPVTHSAFLGCDGLRNIREYFEDLDIQEKRSDQPDLWRAHITLARLVYAYLDGVFPEDENSPGDQVHHIHYLLHRSSDFDYEHLTWCRKHLGHILYQSSDNVAQDHAVDPRLVEHFFPRFFNISISGSPQTTSSEEFIPPPPSPSPPPAPFIPN</sequence>
<reference evidence="4 5" key="1">
    <citation type="submission" date="2015-12" db="EMBL/GenBank/DDBJ databases">
        <title>Draft genome sequence of Moniliophthora roreri, the causal agent of frosty pod rot of cacao.</title>
        <authorList>
            <person name="Aime M.C."/>
            <person name="Diaz-Valderrama J.R."/>
            <person name="Kijpornyongpan T."/>
            <person name="Phillips-Mora W."/>
        </authorList>
    </citation>
    <scope>NUCLEOTIDE SEQUENCE [LARGE SCALE GENOMIC DNA]</scope>
    <source>
        <strain evidence="4 5">MCA 2952</strain>
    </source>
</reference>
<evidence type="ECO:0000256" key="1">
    <source>
        <dbReference type="SAM" id="MobiDB-lite"/>
    </source>
</evidence>